<feature type="transmembrane region" description="Helical" evidence="7">
    <location>
        <begin position="101"/>
        <end position="125"/>
    </location>
</feature>
<dbReference type="GO" id="GO:0005886">
    <property type="term" value="C:plasma membrane"/>
    <property type="evidence" value="ECO:0007669"/>
    <property type="project" value="UniProtKB-SubCell"/>
</dbReference>
<keyword evidence="2 7" id="KW-0813">Transport</keyword>
<gene>
    <name evidence="9" type="ORF">CRX42_18155</name>
</gene>
<dbReference type="PANTHER" id="PTHR43386">
    <property type="entry name" value="OLIGOPEPTIDE TRANSPORT SYSTEM PERMEASE PROTEIN APPC"/>
    <property type="match status" value="1"/>
</dbReference>
<evidence type="ECO:0000256" key="6">
    <source>
        <dbReference type="ARBA" id="ARBA00023136"/>
    </source>
</evidence>
<comment type="caution">
    <text evidence="9">The sequence shown here is derived from an EMBL/GenBank/DDBJ whole genome shotgun (WGS) entry which is preliminary data.</text>
</comment>
<evidence type="ECO:0000256" key="2">
    <source>
        <dbReference type="ARBA" id="ARBA00022448"/>
    </source>
</evidence>
<feature type="transmembrane region" description="Helical" evidence="7">
    <location>
        <begin position="131"/>
        <end position="148"/>
    </location>
</feature>
<feature type="domain" description="ABC transmembrane type-1" evidence="8">
    <location>
        <begin position="66"/>
        <end position="255"/>
    </location>
</feature>
<proteinExistence type="inferred from homology"/>
<keyword evidence="4 7" id="KW-0812">Transmembrane</keyword>
<dbReference type="GO" id="GO:0055085">
    <property type="term" value="P:transmembrane transport"/>
    <property type="evidence" value="ECO:0007669"/>
    <property type="project" value="InterPro"/>
</dbReference>
<dbReference type="PANTHER" id="PTHR43386:SF25">
    <property type="entry name" value="PEPTIDE ABC TRANSPORTER PERMEASE PROTEIN"/>
    <property type="match status" value="1"/>
</dbReference>
<evidence type="ECO:0000313" key="10">
    <source>
        <dbReference type="Proteomes" id="UP000247437"/>
    </source>
</evidence>
<reference evidence="9 10" key="1">
    <citation type="journal article" date="2018" name="Appl. Microbiol. Biotechnol.">
        <title>Characterization of the caprolactam degradation pathway in Pseudomonas jessenii using mass spectrometry-based proteomics.</title>
        <authorList>
            <person name="Otzen M."/>
            <person name="Palacio C."/>
            <person name="Janssen D.B."/>
        </authorList>
    </citation>
    <scope>NUCLEOTIDE SEQUENCE [LARGE SCALE GENOMIC DNA]</scope>
    <source>
        <strain evidence="9 10">GO3</strain>
    </source>
</reference>
<evidence type="ECO:0000256" key="5">
    <source>
        <dbReference type="ARBA" id="ARBA00022989"/>
    </source>
</evidence>
<evidence type="ECO:0000259" key="8">
    <source>
        <dbReference type="PROSITE" id="PS50928"/>
    </source>
</evidence>
<sequence>MSRVIKQWPWLILGLAVVIALLAPLLPTQDPYYQNLLARNLAPSAQHWLGTDSFGRDVLARLVAGTRLTLLVAVAATGIAFFGGVGLGLLGCLAGGVTRTVIYAGFDMILTMPAILLSLALMVALGVGTGSVILAVGIAFMPLFAYVTRAIHERESAAGYVTAARVIGVSPLTIAWRHVLPNAIGTLLTQIAIVMPRAITTESVLSFFGMGVAPDVPTWGRIIATAAGFAEQAPLSLLFPVLALALTTLSLSLVGTRLRDTLDPLSKQLAAGA</sequence>
<dbReference type="OrthoDB" id="9805884at2"/>
<dbReference type="Gene3D" id="1.10.3720.10">
    <property type="entry name" value="MetI-like"/>
    <property type="match status" value="1"/>
</dbReference>
<evidence type="ECO:0000256" key="3">
    <source>
        <dbReference type="ARBA" id="ARBA00022475"/>
    </source>
</evidence>
<dbReference type="SUPFAM" id="SSF161098">
    <property type="entry name" value="MetI-like"/>
    <property type="match status" value="1"/>
</dbReference>
<evidence type="ECO:0000313" key="9">
    <source>
        <dbReference type="EMBL" id="PYY69121.1"/>
    </source>
</evidence>
<dbReference type="InterPro" id="IPR000515">
    <property type="entry name" value="MetI-like"/>
</dbReference>
<keyword evidence="5 7" id="KW-1133">Transmembrane helix</keyword>
<name>A0A2W0EV94_PSEJE</name>
<keyword evidence="6 7" id="KW-0472">Membrane</keyword>
<accession>A0A2W0EV94</accession>
<dbReference type="CDD" id="cd06261">
    <property type="entry name" value="TM_PBP2"/>
    <property type="match status" value="1"/>
</dbReference>
<dbReference type="RefSeq" id="WP_033866403.1">
    <property type="nucleotide sequence ID" value="NZ_PDLL01000227.1"/>
</dbReference>
<comment type="similarity">
    <text evidence="7">Belongs to the binding-protein-dependent transport system permease family.</text>
</comment>
<dbReference type="Pfam" id="PF00528">
    <property type="entry name" value="BPD_transp_1"/>
    <property type="match status" value="1"/>
</dbReference>
<evidence type="ECO:0000256" key="1">
    <source>
        <dbReference type="ARBA" id="ARBA00004651"/>
    </source>
</evidence>
<keyword evidence="3" id="KW-1003">Cell membrane</keyword>
<dbReference type="Proteomes" id="UP000247437">
    <property type="component" value="Unassembled WGS sequence"/>
</dbReference>
<dbReference type="EMBL" id="PDLL01000227">
    <property type="protein sequence ID" value="PYY69121.1"/>
    <property type="molecule type" value="Genomic_DNA"/>
</dbReference>
<dbReference type="AlphaFoldDB" id="A0A2W0EV94"/>
<protein>
    <submittedName>
        <fullName evidence="9">ABC transporter permease</fullName>
    </submittedName>
</protein>
<dbReference type="InterPro" id="IPR035906">
    <property type="entry name" value="MetI-like_sf"/>
</dbReference>
<evidence type="ECO:0000256" key="4">
    <source>
        <dbReference type="ARBA" id="ARBA00022692"/>
    </source>
</evidence>
<feature type="transmembrane region" description="Helical" evidence="7">
    <location>
        <begin position="68"/>
        <end position="94"/>
    </location>
</feature>
<evidence type="ECO:0000256" key="7">
    <source>
        <dbReference type="RuleBase" id="RU363032"/>
    </source>
</evidence>
<organism evidence="9 10">
    <name type="scientific">Pseudomonas jessenii</name>
    <dbReference type="NCBI Taxonomy" id="77298"/>
    <lineage>
        <taxon>Bacteria</taxon>
        <taxon>Pseudomonadati</taxon>
        <taxon>Pseudomonadota</taxon>
        <taxon>Gammaproteobacteria</taxon>
        <taxon>Pseudomonadales</taxon>
        <taxon>Pseudomonadaceae</taxon>
        <taxon>Pseudomonas</taxon>
    </lineage>
</organism>
<dbReference type="PROSITE" id="PS50928">
    <property type="entry name" value="ABC_TM1"/>
    <property type="match status" value="1"/>
</dbReference>
<comment type="subcellular location">
    <subcellularLocation>
        <location evidence="1 7">Cell membrane</location>
        <topology evidence="1 7">Multi-pass membrane protein</topology>
    </subcellularLocation>
</comment>
<dbReference type="InterPro" id="IPR050366">
    <property type="entry name" value="BP-dependent_transpt_permease"/>
</dbReference>
<feature type="transmembrane region" description="Helical" evidence="7">
    <location>
        <begin position="237"/>
        <end position="258"/>
    </location>
</feature>